<dbReference type="Gene3D" id="3.90.1590.10">
    <property type="entry name" value="glutathione-dependent formaldehyde- activating enzyme (gfa)"/>
    <property type="match status" value="1"/>
</dbReference>
<keyword evidence="7" id="KW-1185">Reference proteome</keyword>
<dbReference type="Pfam" id="PF04828">
    <property type="entry name" value="GFA"/>
    <property type="match status" value="1"/>
</dbReference>
<dbReference type="InterPro" id="IPR006913">
    <property type="entry name" value="CENP-V/GFA"/>
</dbReference>
<dbReference type="InterPro" id="IPR011057">
    <property type="entry name" value="Mss4-like_sf"/>
</dbReference>
<sequence>MEGGCLCGAVRYRIEEDAPPCYACHCTDCQTHSGSAFALQMPVFASKFSIEGEVLKADSDLPSGQTSTIHACAKCLVRLYAAVSNRPGLFTVRAGTLDDSDRLSPVAHIWVRSKQEWVVLPQDSRMFEEMPSEADWFEILDTANRLQAG</sequence>
<protein>
    <recommendedName>
        <fullName evidence="5">CENP-V/GFA domain-containing protein</fullName>
    </recommendedName>
</protein>
<dbReference type="OrthoDB" id="7186766at2"/>
<accession>A0A3D9FD30</accession>
<dbReference type="AlphaFoldDB" id="A0A3D9FD30"/>
<proteinExistence type="inferred from homology"/>
<dbReference type="Proteomes" id="UP000256310">
    <property type="component" value="Unassembled WGS sequence"/>
</dbReference>
<keyword evidence="4" id="KW-0456">Lyase</keyword>
<evidence type="ECO:0000313" key="7">
    <source>
        <dbReference type="Proteomes" id="UP000256310"/>
    </source>
</evidence>
<dbReference type="PANTHER" id="PTHR33337:SF33">
    <property type="entry name" value="CENP-V_GFA DOMAIN-CONTAINING PROTEIN"/>
    <property type="match status" value="1"/>
</dbReference>
<evidence type="ECO:0000259" key="5">
    <source>
        <dbReference type="PROSITE" id="PS51891"/>
    </source>
</evidence>
<evidence type="ECO:0000313" key="6">
    <source>
        <dbReference type="EMBL" id="RED15482.1"/>
    </source>
</evidence>
<comment type="similarity">
    <text evidence="1">Belongs to the Gfa family.</text>
</comment>
<evidence type="ECO:0000256" key="1">
    <source>
        <dbReference type="ARBA" id="ARBA00005495"/>
    </source>
</evidence>
<gene>
    <name evidence="6" type="ORF">DFR46_0476</name>
</gene>
<dbReference type="GO" id="GO:0046872">
    <property type="term" value="F:metal ion binding"/>
    <property type="evidence" value="ECO:0007669"/>
    <property type="project" value="UniProtKB-KW"/>
</dbReference>
<dbReference type="EMBL" id="QRDP01000004">
    <property type="protein sequence ID" value="RED15482.1"/>
    <property type="molecule type" value="Genomic_DNA"/>
</dbReference>
<evidence type="ECO:0000256" key="4">
    <source>
        <dbReference type="ARBA" id="ARBA00023239"/>
    </source>
</evidence>
<feature type="domain" description="CENP-V/GFA" evidence="5">
    <location>
        <begin position="1"/>
        <end position="112"/>
    </location>
</feature>
<keyword evidence="2" id="KW-0479">Metal-binding</keyword>
<evidence type="ECO:0000256" key="2">
    <source>
        <dbReference type="ARBA" id="ARBA00022723"/>
    </source>
</evidence>
<keyword evidence="3" id="KW-0862">Zinc</keyword>
<organism evidence="6 7">
    <name type="scientific">Parasphingopyxis lamellibrachiae</name>
    <dbReference type="NCBI Taxonomy" id="680125"/>
    <lineage>
        <taxon>Bacteria</taxon>
        <taxon>Pseudomonadati</taxon>
        <taxon>Pseudomonadota</taxon>
        <taxon>Alphaproteobacteria</taxon>
        <taxon>Sphingomonadales</taxon>
        <taxon>Sphingomonadaceae</taxon>
        <taxon>Parasphingopyxis</taxon>
    </lineage>
</organism>
<reference evidence="6 7" key="1">
    <citation type="submission" date="2018-07" db="EMBL/GenBank/DDBJ databases">
        <title>Genomic Encyclopedia of Type Strains, Phase IV (KMG-IV): sequencing the most valuable type-strain genomes for metagenomic binning, comparative biology and taxonomic classification.</title>
        <authorList>
            <person name="Goeker M."/>
        </authorList>
    </citation>
    <scope>NUCLEOTIDE SEQUENCE [LARGE SCALE GENOMIC DNA]</scope>
    <source>
        <strain evidence="6 7">DSM 26725</strain>
    </source>
</reference>
<dbReference type="SUPFAM" id="SSF51316">
    <property type="entry name" value="Mss4-like"/>
    <property type="match status" value="1"/>
</dbReference>
<dbReference type="RefSeq" id="WP_116234998.1">
    <property type="nucleotide sequence ID" value="NZ_QRDP01000004.1"/>
</dbReference>
<name>A0A3D9FD30_9SPHN</name>
<evidence type="ECO:0000256" key="3">
    <source>
        <dbReference type="ARBA" id="ARBA00022833"/>
    </source>
</evidence>
<dbReference type="GO" id="GO:0016846">
    <property type="term" value="F:carbon-sulfur lyase activity"/>
    <property type="evidence" value="ECO:0007669"/>
    <property type="project" value="InterPro"/>
</dbReference>
<comment type="caution">
    <text evidence="6">The sequence shown here is derived from an EMBL/GenBank/DDBJ whole genome shotgun (WGS) entry which is preliminary data.</text>
</comment>
<dbReference type="PROSITE" id="PS51891">
    <property type="entry name" value="CENP_V_GFA"/>
    <property type="match status" value="1"/>
</dbReference>
<dbReference type="PANTHER" id="PTHR33337">
    <property type="entry name" value="GFA DOMAIN-CONTAINING PROTEIN"/>
    <property type="match status" value="1"/>
</dbReference>